<dbReference type="GO" id="GO:0140911">
    <property type="term" value="F:pore-forming activity"/>
    <property type="evidence" value="ECO:0007669"/>
    <property type="project" value="InterPro"/>
</dbReference>
<feature type="transmembrane region" description="Helical" evidence="8">
    <location>
        <begin position="89"/>
        <end position="107"/>
    </location>
</feature>
<keyword evidence="7" id="KW-0862">Zinc</keyword>
<dbReference type="PANTHER" id="PTHR20855">
    <property type="entry name" value="ADIPOR/PROGESTIN RECEPTOR-RELATED"/>
    <property type="match status" value="1"/>
</dbReference>
<comment type="similarity">
    <text evidence="2">Belongs to the UPF0073 (Hly-III) family.</text>
</comment>
<protein>
    <submittedName>
        <fullName evidence="9">Hemolysin D</fullName>
    </submittedName>
</protein>
<feature type="transmembrane region" description="Helical" evidence="8">
    <location>
        <begin position="113"/>
        <end position="132"/>
    </location>
</feature>
<evidence type="ECO:0000256" key="6">
    <source>
        <dbReference type="ARBA" id="ARBA00023136"/>
    </source>
</evidence>
<gene>
    <name evidence="9" type="ORF">A8C75_16800</name>
</gene>
<accession>A0A1A9F1C2</accession>
<dbReference type="InterPro" id="IPR004254">
    <property type="entry name" value="AdipoR/HlyIII-related"/>
</dbReference>
<evidence type="ECO:0000256" key="8">
    <source>
        <dbReference type="SAM" id="Phobius"/>
    </source>
</evidence>
<dbReference type="OrthoDB" id="9813689at2"/>
<feature type="binding site" evidence="7">
    <location>
        <position position="199"/>
    </location>
    <ligand>
        <name>Zn(2+)</name>
        <dbReference type="ChEBI" id="CHEBI:29105"/>
    </ligand>
</feature>
<dbReference type="PANTHER" id="PTHR20855:SF3">
    <property type="entry name" value="LD03007P"/>
    <property type="match status" value="1"/>
</dbReference>
<dbReference type="GO" id="GO:0005886">
    <property type="term" value="C:plasma membrane"/>
    <property type="evidence" value="ECO:0007669"/>
    <property type="project" value="UniProtKB-SubCell"/>
</dbReference>
<dbReference type="InterPro" id="IPR005744">
    <property type="entry name" value="Hy-lIII"/>
</dbReference>
<keyword evidence="3" id="KW-1003">Cell membrane</keyword>
<feature type="transmembrane region" description="Helical" evidence="8">
    <location>
        <begin position="21"/>
        <end position="42"/>
    </location>
</feature>
<dbReference type="RefSeq" id="WP_067385058.1">
    <property type="nucleotide sequence ID" value="NZ_CP015839.1"/>
</dbReference>
<feature type="binding site" evidence="7">
    <location>
        <position position="195"/>
    </location>
    <ligand>
        <name>Zn(2+)</name>
        <dbReference type="ChEBI" id="CHEBI:29105"/>
    </ligand>
</feature>
<feature type="binding site" evidence="7">
    <location>
        <position position="72"/>
    </location>
    <ligand>
        <name>Zn(2+)</name>
        <dbReference type="ChEBI" id="CHEBI:29105"/>
    </ligand>
</feature>
<dbReference type="Pfam" id="PF03006">
    <property type="entry name" value="HlyIII"/>
    <property type="match status" value="1"/>
</dbReference>
<reference evidence="10" key="1">
    <citation type="submission" date="2016-05" db="EMBL/GenBank/DDBJ databases">
        <authorList>
            <person name="Baek K."/>
            <person name="Yang S.-J."/>
        </authorList>
    </citation>
    <scope>NUCLEOTIDE SEQUENCE [LARGE SCALE GENOMIC DNA]</scope>
    <source>
        <strain evidence="10">ST58-10</strain>
    </source>
</reference>
<feature type="transmembrane region" description="Helical" evidence="8">
    <location>
        <begin position="48"/>
        <end position="68"/>
    </location>
</feature>
<evidence type="ECO:0000256" key="2">
    <source>
        <dbReference type="ARBA" id="ARBA00008488"/>
    </source>
</evidence>
<dbReference type="GO" id="GO:0046872">
    <property type="term" value="F:metal ion binding"/>
    <property type="evidence" value="ECO:0007669"/>
    <property type="project" value="UniProtKB-KW"/>
</dbReference>
<evidence type="ECO:0000256" key="1">
    <source>
        <dbReference type="ARBA" id="ARBA00004651"/>
    </source>
</evidence>
<evidence type="ECO:0000256" key="3">
    <source>
        <dbReference type="ARBA" id="ARBA00022475"/>
    </source>
</evidence>
<sequence length="218" mass="23781">MRNPPRIPGRPQSRREEFVNSLSHSLGFVAALIAAPVLIAQAIERGDIGIIIGASLFALSMVLLYLSSSLYHALPTGRTKRLMRIIEHSAIYVLIAGTYSPFMLGVLDGPGGWILLTTIWLLAGMGVVLKITQRLSRPALSTGLYLLMGWLIVLMIQPLSEALSGTGLAWLLGGGLAYTVGVVFFVLDSSLLYGHFIWHLFVMAGTTCHYFAVLWHAF</sequence>
<evidence type="ECO:0000256" key="4">
    <source>
        <dbReference type="ARBA" id="ARBA00022692"/>
    </source>
</evidence>
<dbReference type="Proteomes" id="UP000078070">
    <property type="component" value="Chromosome"/>
</dbReference>
<feature type="transmembrane region" description="Helical" evidence="8">
    <location>
        <begin position="139"/>
        <end position="156"/>
    </location>
</feature>
<keyword evidence="4 8" id="KW-0812">Transmembrane</keyword>
<feature type="transmembrane region" description="Helical" evidence="8">
    <location>
        <begin position="196"/>
        <end position="217"/>
    </location>
</feature>
<feature type="transmembrane region" description="Helical" evidence="8">
    <location>
        <begin position="168"/>
        <end position="187"/>
    </location>
</feature>
<keyword evidence="6 8" id="KW-0472">Membrane</keyword>
<keyword evidence="5 8" id="KW-1133">Transmembrane helix</keyword>
<evidence type="ECO:0000256" key="5">
    <source>
        <dbReference type="ARBA" id="ARBA00022989"/>
    </source>
</evidence>
<evidence type="ECO:0000313" key="10">
    <source>
        <dbReference type="Proteomes" id="UP000078070"/>
    </source>
</evidence>
<dbReference type="KEGG" id="mars:A8C75_16800"/>
<reference evidence="9 10" key="2">
    <citation type="journal article" date="2018" name="Int. J. Syst. Evol. Microbiol.">
        <title>Marinobacterium aestuarii sp. nov., a benzene-degrading marine bacterium isolated from estuary sediment.</title>
        <authorList>
            <person name="Bae S.S."/>
            <person name="Jung J."/>
            <person name="Chung D."/>
            <person name="Baek K."/>
        </authorList>
    </citation>
    <scope>NUCLEOTIDE SEQUENCE [LARGE SCALE GENOMIC DNA]</scope>
    <source>
        <strain evidence="9 10">ST58-10</strain>
    </source>
</reference>
<keyword evidence="7" id="KW-0479">Metal-binding</keyword>
<evidence type="ECO:0000313" key="9">
    <source>
        <dbReference type="EMBL" id="ANG63965.1"/>
    </source>
</evidence>
<dbReference type="AlphaFoldDB" id="A0A1A9F1C2"/>
<keyword evidence="10" id="KW-1185">Reference proteome</keyword>
<name>A0A1A9F1C2_9GAMM</name>
<proteinExistence type="inferred from homology"/>
<dbReference type="EMBL" id="CP015839">
    <property type="protein sequence ID" value="ANG63965.1"/>
    <property type="molecule type" value="Genomic_DNA"/>
</dbReference>
<dbReference type="STRING" id="1821621.A8C75_16800"/>
<organism evidence="9 10">
    <name type="scientific">Marinobacterium aestuarii</name>
    <dbReference type="NCBI Taxonomy" id="1821621"/>
    <lineage>
        <taxon>Bacteria</taxon>
        <taxon>Pseudomonadati</taxon>
        <taxon>Pseudomonadota</taxon>
        <taxon>Gammaproteobacteria</taxon>
        <taxon>Oceanospirillales</taxon>
        <taxon>Oceanospirillaceae</taxon>
        <taxon>Marinobacterium</taxon>
    </lineage>
</organism>
<comment type="subcellular location">
    <subcellularLocation>
        <location evidence="1">Cell membrane</location>
        <topology evidence="1">Multi-pass membrane protein</topology>
    </subcellularLocation>
</comment>
<evidence type="ECO:0000256" key="7">
    <source>
        <dbReference type="PIRSR" id="PIRSR604254-1"/>
    </source>
</evidence>
<dbReference type="NCBIfam" id="TIGR01065">
    <property type="entry name" value="hlyIII"/>
    <property type="match status" value="1"/>
</dbReference>